<name>A0A1F8FQ86_9BACT</name>
<dbReference type="Pfam" id="PF02502">
    <property type="entry name" value="LacAB_rpiB"/>
    <property type="match status" value="2"/>
</dbReference>
<dbReference type="GO" id="GO:0004751">
    <property type="term" value="F:ribose-5-phosphate isomerase activity"/>
    <property type="evidence" value="ECO:0007669"/>
    <property type="project" value="TreeGrafter"/>
</dbReference>
<dbReference type="SUPFAM" id="SSF89623">
    <property type="entry name" value="Ribose/Galactose isomerase RpiB/AlsB"/>
    <property type="match status" value="2"/>
</dbReference>
<proteinExistence type="inferred from homology"/>
<evidence type="ECO:0000313" key="2">
    <source>
        <dbReference type="EMBL" id="OGN15324.1"/>
    </source>
</evidence>
<dbReference type="Gene3D" id="3.40.1400.10">
    <property type="entry name" value="Sugar-phosphate isomerase, RpiB/LacA/LacB"/>
    <property type="match status" value="1"/>
</dbReference>
<dbReference type="InterPro" id="IPR003500">
    <property type="entry name" value="RpiB_LacA_LacB"/>
</dbReference>
<protein>
    <recommendedName>
        <fullName evidence="4">Ribose-5-phosphate isomerase</fullName>
    </recommendedName>
</protein>
<dbReference type="PANTHER" id="PTHR30345:SF0">
    <property type="entry name" value="DNA DAMAGE-REPAIR_TOLERATION PROTEIN DRT102"/>
    <property type="match status" value="1"/>
</dbReference>
<gene>
    <name evidence="2" type="ORF">A3J47_04165</name>
</gene>
<dbReference type="Proteomes" id="UP000176581">
    <property type="component" value="Unassembled WGS sequence"/>
</dbReference>
<dbReference type="PANTHER" id="PTHR30345">
    <property type="entry name" value="RIBOSE-5-PHOSPHATE ISOMERASE B"/>
    <property type="match status" value="1"/>
</dbReference>
<evidence type="ECO:0000313" key="3">
    <source>
        <dbReference type="Proteomes" id="UP000176581"/>
    </source>
</evidence>
<dbReference type="EMBL" id="MGJV01000011">
    <property type="protein sequence ID" value="OGN15324.1"/>
    <property type="molecule type" value="Genomic_DNA"/>
</dbReference>
<evidence type="ECO:0000256" key="1">
    <source>
        <dbReference type="ARBA" id="ARBA00008754"/>
    </source>
</evidence>
<dbReference type="GO" id="GO:0019316">
    <property type="term" value="P:D-allose catabolic process"/>
    <property type="evidence" value="ECO:0007669"/>
    <property type="project" value="TreeGrafter"/>
</dbReference>
<dbReference type="InterPro" id="IPR036569">
    <property type="entry name" value="RpiB_LacA_LacB_sf"/>
</dbReference>
<comment type="caution">
    <text evidence="2">The sequence shown here is derived from an EMBL/GenBank/DDBJ whole genome shotgun (WGS) entry which is preliminary data.</text>
</comment>
<organism evidence="2 3">
    <name type="scientific">Candidatus Yanofskybacteria bacterium RIFCSPHIGHO2_02_FULL_43_22</name>
    <dbReference type="NCBI Taxonomy" id="1802681"/>
    <lineage>
        <taxon>Bacteria</taxon>
        <taxon>Candidatus Yanofskyibacteriota</taxon>
    </lineage>
</organism>
<accession>A0A1F8FQ86</accession>
<comment type="similarity">
    <text evidence="1">Belongs to the LacAB/RpiB family.</text>
</comment>
<dbReference type="GO" id="GO:0009052">
    <property type="term" value="P:pentose-phosphate shunt, non-oxidative branch"/>
    <property type="evidence" value="ECO:0007669"/>
    <property type="project" value="TreeGrafter"/>
</dbReference>
<sequence length="177" mass="20461">MKIFLASDHRGFALKNKIKEWLKKWGYEYEDMGAFEFNKDDDYPDFISKAAEKVSQDPTDSRAIIIGGSGQGEAMVANRYKGVRATVFYGPPFDYRFYYPRPIGILFAWLGSDLGQVSHEIIKLSREHNDANVLSLGTFFIRNDRSIKRVVKLWLETPFSGDERHKRRINKIDSSNI</sequence>
<dbReference type="AlphaFoldDB" id="A0A1F8FQ86"/>
<evidence type="ECO:0008006" key="4">
    <source>
        <dbReference type="Google" id="ProtNLM"/>
    </source>
</evidence>
<reference evidence="2 3" key="1">
    <citation type="journal article" date="2016" name="Nat. Commun.">
        <title>Thousands of microbial genomes shed light on interconnected biogeochemical processes in an aquifer system.</title>
        <authorList>
            <person name="Anantharaman K."/>
            <person name="Brown C.T."/>
            <person name="Hug L.A."/>
            <person name="Sharon I."/>
            <person name="Castelle C.J."/>
            <person name="Probst A.J."/>
            <person name="Thomas B.C."/>
            <person name="Singh A."/>
            <person name="Wilkins M.J."/>
            <person name="Karaoz U."/>
            <person name="Brodie E.L."/>
            <person name="Williams K.H."/>
            <person name="Hubbard S.S."/>
            <person name="Banfield J.F."/>
        </authorList>
    </citation>
    <scope>NUCLEOTIDE SEQUENCE [LARGE SCALE GENOMIC DNA]</scope>
</reference>
<dbReference type="PIRSF" id="PIRSF005384">
    <property type="entry name" value="RpiB_LacA_B"/>
    <property type="match status" value="1"/>
</dbReference>